<dbReference type="PROSITE" id="PS51375">
    <property type="entry name" value="PPR"/>
    <property type="match status" value="2"/>
</dbReference>
<evidence type="ECO:0000313" key="3">
    <source>
        <dbReference type="EMBL" id="KAK3001045.1"/>
    </source>
</evidence>
<keyword evidence="1" id="KW-0677">Repeat</keyword>
<evidence type="ECO:0008006" key="5">
    <source>
        <dbReference type="Google" id="ProtNLM"/>
    </source>
</evidence>
<proteinExistence type="predicted"/>
<protein>
    <recommendedName>
        <fullName evidence="5">Pentatricopeptide repeat-containing protein</fullName>
    </recommendedName>
</protein>
<dbReference type="PANTHER" id="PTHR47926:SF522">
    <property type="entry name" value="TETRATRICOPEPTIDE REPEAT-LIKE SUPERFAMILY PROTEIN"/>
    <property type="match status" value="1"/>
</dbReference>
<dbReference type="Gene3D" id="1.25.40.10">
    <property type="entry name" value="Tetratricopeptide repeat domain"/>
    <property type="match status" value="2"/>
</dbReference>
<dbReference type="Pfam" id="PF01535">
    <property type="entry name" value="PPR"/>
    <property type="match status" value="3"/>
</dbReference>
<reference evidence="3" key="1">
    <citation type="submission" date="2022-12" db="EMBL/GenBank/DDBJ databases">
        <title>Draft genome assemblies for two species of Escallonia (Escalloniales).</title>
        <authorList>
            <person name="Chanderbali A."/>
            <person name="Dervinis C."/>
            <person name="Anghel I."/>
            <person name="Soltis D."/>
            <person name="Soltis P."/>
            <person name="Zapata F."/>
        </authorList>
    </citation>
    <scope>NUCLEOTIDE SEQUENCE</scope>
    <source>
        <strain evidence="3">UCBG64.0493</strain>
        <tissue evidence="3">Leaf</tissue>
    </source>
</reference>
<dbReference type="Proteomes" id="UP001188597">
    <property type="component" value="Unassembled WGS sequence"/>
</dbReference>
<dbReference type="Pfam" id="PF13041">
    <property type="entry name" value="PPR_2"/>
    <property type="match status" value="1"/>
</dbReference>
<dbReference type="AlphaFoldDB" id="A0AA88V3C8"/>
<name>A0AA88V3C8_9ASTE</name>
<organism evidence="3 4">
    <name type="scientific">Escallonia herrerae</name>
    <dbReference type="NCBI Taxonomy" id="1293975"/>
    <lineage>
        <taxon>Eukaryota</taxon>
        <taxon>Viridiplantae</taxon>
        <taxon>Streptophyta</taxon>
        <taxon>Embryophyta</taxon>
        <taxon>Tracheophyta</taxon>
        <taxon>Spermatophyta</taxon>
        <taxon>Magnoliopsida</taxon>
        <taxon>eudicotyledons</taxon>
        <taxon>Gunneridae</taxon>
        <taxon>Pentapetalae</taxon>
        <taxon>asterids</taxon>
        <taxon>campanulids</taxon>
        <taxon>Escalloniales</taxon>
        <taxon>Escalloniaceae</taxon>
        <taxon>Escallonia</taxon>
    </lineage>
</organism>
<dbReference type="InterPro" id="IPR046960">
    <property type="entry name" value="PPR_At4g14850-like_plant"/>
</dbReference>
<evidence type="ECO:0000256" key="1">
    <source>
        <dbReference type="ARBA" id="ARBA00022737"/>
    </source>
</evidence>
<keyword evidence="4" id="KW-1185">Reference proteome</keyword>
<accession>A0AA88V3C8</accession>
<evidence type="ECO:0000256" key="2">
    <source>
        <dbReference type="PROSITE-ProRule" id="PRU00708"/>
    </source>
</evidence>
<dbReference type="GO" id="GO:0009451">
    <property type="term" value="P:RNA modification"/>
    <property type="evidence" value="ECO:0007669"/>
    <property type="project" value="InterPro"/>
</dbReference>
<comment type="caution">
    <text evidence="3">The sequence shown here is derived from an EMBL/GenBank/DDBJ whole genome shotgun (WGS) entry which is preliminary data.</text>
</comment>
<sequence length="247" mass="26948">MSWTAIITGYVQSGGIDKEAIELCCRMIEYQPSLKACRNLSNCKVGEQVYNHAIKLGLASDSCVGNSLINMYAQCGSIEYARKAFEILFEKKLVSYNTIVDCYAKNLDSDKAFELINQIGDTGIVVDAFIFASLLSGAASVGAVGKGEEIHGRLLKSGFESNKYISDDLISMYSRCGNIEAALKVFSEMEGQNVISWISMITMFPKQGFAERALELFSQMLKAGIKLNEFTYIAALSACSHVGLISG</sequence>
<dbReference type="PANTHER" id="PTHR47926">
    <property type="entry name" value="PENTATRICOPEPTIDE REPEAT-CONTAINING PROTEIN"/>
    <property type="match status" value="1"/>
</dbReference>
<gene>
    <name evidence="3" type="ORF">RJ639_021371</name>
</gene>
<dbReference type="NCBIfam" id="TIGR00756">
    <property type="entry name" value="PPR"/>
    <property type="match status" value="3"/>
</dbReference>
<dbReference type="InterPro" id="IPR011990">
    <property type="entry name" value="TPR-like_helical_dom_sf"/>
</dbReference>
<feature type="repeat" description="PPR" evidence="2">
    <location>
        <begin position="92"/>
        <end position="126"/>
    </location>
</feature>
<dbReference type="GO" id="GO:0003723">
    <property type="term" value="F:RNA binding"/>
    <property type="evidence" value="ECO:0007669"/>
    <property type="project" value="InterPro"/>
</dbReference>
<dbReference type="InterPro" id="IPR002885">
    <property type="entry name" value="PPR_rpt"/>
</dbReference>
<dbReference type="EMBL" id="JAVXUP010002861">
    <property type="protein sequence ID" value="KAK3001045.1"/>
    <property type="molecule type" value="Genomic_DNA"/>
</dbReference>
<dbReference type="FunFam" id="1.25.40.10:FF:000031">
    <property type="entry name" value="Pentatricopeptide repeat-containing protein mitochondrial"/>
    <property type="match status" value="1"/>
</dbReference>
<evidence type="ECO:0000313" key="4">
    <source>
        <dbReference type="Proteomes" id="UP001188597"/>
    </source>
</evidence>
<feature type="repeat" description="PPR" evidence="2">
    <location>
        <begin position="193"/>
        <end position="227"/>
    </location>
</feature>